<dbReference type="PROSITE" id="PS50853">
    <property type="entry name" value="FN3"/>
    <property type="match status" value="1"/>
</dbReference>
<dbReference type="PROSITE" id="PS00383">
    <property type="entry name" value="TYR_PHOSPHATASE_1"/>
    <property type="match status" value="2"/>
</dbReference>
<keyword evidence="4" id="KW-0378">Hydrolase</keyword>
<dbReference type="InterPro" id="IPR000387">
    <property type="entry name" value="Tyr_Pase_dom"/>
</dbReference>
<feature type="domain" description="Tyrosine specific protein phosphatases" evidence="11">
    <location>
        <begin position="715"/>
        <end position="794"/>
    </location>
</feature>
<feature type="transmembrane region" description="Helical" evidence="8">
    <location>
        <begin position="1506"/>
        <end position="1527"/>
    </location>
</feature>
<sequence length="1903" mass="217940">MACHSVLVAIITAYLSAIAYGTPINILESNASQVIPQDDESSPQIELFISEISDSATTPLLEISTLILNYASDELTRANSDEDKLIEETDEGAGKVVTLQNCSDECNELSSEITSASTSITAPSTADATISAEVSTLPDKNQHLNFTAIWQIDDDGDDYVMVLWSEEIHAAEKVGWKLLVKRESDEQSLVIFSNCSLRRNSTHQVKLEKLMQMRYLVSCSDSNQREDFEFVIKPCLSYDLHLIPLHGEDQPIRKTKLKPVIKRSSKIESSYNATDNKLVIRWEPAHNMSCGLKYRYNLNVDRVGNVSETTDYNHIEYTVEHCTNYSISVWSITDDGGSEIMSDQPARYSGKTENQDFNMKDVKLNVRAINETCLIVNWSLNSNFRLIVGCRVSYEILLDPPSELGQRSWILTYDKQAQEEMLCHLRPGTEYKVSIEVLDNQGHTPKSPSASVSTPSAYDTVTVGLIVVSSLLILILLGVSLYCVQPWFGRSKGGARSVRWKSSVFGNMSRRRSHPIKLRNLNAVTQRLCSSAGHLLEMEFEDLVIIADARRPKDSPIALLPEFTIKNRYINILPYEHNRVPLSLLPDCPDSNYINASYIMGFNDPKEYIATQGPKICTIEDFWRMVWEQNVHIVIMVTSLEERGKPKCDQYWPEDAENPLSFDSLSISQLNETDFETYTLRSFQIKRNGKSRTVKQAYLKGWPDFGVPDNPEILIRFIEVVRILAKETPKTQTSNSNQPIVVHCSAGVGRTGTFIAVDWLMQEARIQKEIDIFSTILRMRECRLNMVQSEEQYEYIYRCMSHFVTTRLFANVEESHDAATLLTHGNNPLLNEQGYQEETTIIVLTFNHCGAFIIPVMKDSQILPQSLPVRENSIAEPLPMVYGQFKIKNFAMRLVEHDVILISWNIEPKNSAKVNSERILEIFEDGNSILNVSINMKNVCKHEYNLNGSINVTCQYKYPKVDCINYKFHLGHPINNAAFNHELVVKNTTTFEMTENEENPIKLTWKTNCNRNNDKTSVPVSFTVNGITYNTAVDAICNSTQQSCEAYLKRFDGISCIPPIIKINEEFVSLTYSVNPLSIAVSNLDPFQIDVDWTEIICPVPSSHSKEASHKMVIIENEKNQIVHDVLVPNRCFPHYTNTLRRKLTFDKQQIISCDARENNLNFETTLRPCLNYSVYIFHSENDNPSLGADRYKNSFVIKTLEPEDIQNLRFANVSSDSFELQWEISAGCQKVENFLIPITKNYQSITYISLSPQNTENCNNSTCTVRWKDDQNLTSCTTYVIQVDRSTIHVTTLPPGVVRLFHLNPPKRNISYSYFIDIEWVVPLHCRRLLTTPIADPWITNPLFTSSSLATLTADTCFDKSCHLRWRYKKELKPCTTYNVNLGSIPQEFTTHPGNFSEGIANNVVIQNGIQESSVESFATPVIRWDHPHCRKSRILEWQILIRESRSNATIDMKPISNLEYSYAFVDAKACETYSFAIRTIFENDSDNIYLTPEKQFKADCPVQLLVPISVIIGLLLIAIIIAFFLSRQRKQNKEALEKESENKDSKLSSVERRSIISSMSRSRLPSFNRNRISCASRNSRNSSNNENAEMDLDCLPQMTKRPMTIRDICSFDVGQARMEFFLINKLTEIEAKRLPRTIAERPENKFKNRFLNTHPYDFNRVLLSLSEGDQEYGYINASFIPGFSEKEKEYIAAQGPKDNTLGDFWRMILEQDVRLIAMVTSLYECDKKKCEKYWPDNDELLVYGDNTQLELLEETTYSFYTKRKILVSKAPYFKREIQQFHFTAWPDFETPDQPEELIRFIEIVRRKAKQWNLSSPIVVHCSAGVGRTGTFIALDYLIQQVLITDLIDVPKTVRLLRRYRLSMVQSEAQYVFLYSCIAHYVKTRLNQSEDHKYDSNLYQNI</sequence>
<dbReference type="SUPFAM" id="SSF49265">
    <property type="entry name" value="Fibronectin type III"/>
    <property type="match status" value="1"/>
</dbReference>
<organism evidence="13 14">
    <name type="scientific">Daphnia galeata</name>
    <dbReference type="NCBI Taxonomy" id="27404"/>
    <lineage>
        <taxon>Eukaryota</taxon>
        <taxon>Metazoa</taxon>
        <taxon>Ecdysozoa</taxon>
        <taxon>Arthropoda</taxon>
        <taxon>Crustacea</taxon>
        <taxon>Branchiopoda</taxon>
        <taxon>Diplostraca</taxon>
        <taxon>Cladocera</taxon>
        <taxon>Anomopoda</taxon>
        <taxon>Daphniidae</taxon>
        <taxon>Daphnia</taxon>
    </lineage>
</organism>
<dbReference type="GO" id="GO:0016020">
    <property type="term" value="C:membrane"/>
    <property type="evidence" value="ECO:0007669"/>
    <property type="project" value="UniProtKB-SubCell"/>
</dbReference>
<feature type="domain" description="Fibronectin type-III" evidence="12">
    <location>
        <begin position="360"/>
        <end position="457"/>
    </location>
</feature>
<feature type="domain" description="Tyrosine-protein phosphatase" evidence="10">
    <location>
        <begin position="1618"/>
        <end position="1882"/>
    </location>
</feature>
<dbReference type="InterPro" id="IPR029021">
    <property type="entry name" value="Prot-tyrosine_phosphatase-like"/>
</dbReference>
<dbReference type="Gene3D" id="2.60.40.10">
    <property type="entry name" value="Immunoglobulins"/>
    <property type="match status" value="1"/>
</dbReference>
<keyword evidence="8" id="KW-0812">Transmembrane</keyword>
<reference evidence="13" key="1">
    <citation type="submission" date="2021-11" db="EMBL/GenBank/DDBJ databases">
        <authorList>
            <person name="Schell T."/>
        </authorList>
    </citation>
    <scope>NUCLEOTIDE SEQUENCE</scope>
    <source>
        <strain evidence="13">M5</strain>
    </source>
</reference>
<comment type="caution">
    <text evidence="13">The sequence shown here is derived from an EMBL/GenBank/DDBJ whole genome shotgun (WGS) entry which is preliminary data.</text>
</comment>
<dbReference type="FunFam" id="3.90.190.10:FF:000102">
    <property type="entry name" value="Receptor-type tyrosine-protein phosphatase"/>
    <property type="match status" value="2"/>
</dbReference>
<evidence type="ECO:0000256" key="3">
    <source>
        <dbReference type="ARBA" id="ARBA00022729"/>
    </source>
</evidence>
<evidence type="ECO:0000259" key="12">
    <source>
        <dbReference type="PROSITE" id="PS50853"/>
    </source>
</evidence>
<dbReference type="SMART" id="SM00404">
    <property type="entry name" value="PTPc_motif"/>
    <property type="match status" value="2"/>
</dbReference>
<feature type="domain" description="Tyrosine specific protein phosphatases" evidence="11">
    <location>
        <begin position="1800"/>
        <end position="1873"/>
    </location>
</feature>
<evidence type="ECO:0000256" key="6">
    <source>
        <dbReference type="ARBA" id="ARBA00023136"/>
    </source>
</evidence>
<evidence type="ECO:0000256" key="4">
    <source>
        <dbReference type="ARBA" id="ARBA00022801"/>
    </source>
</evidence>
<feature type="domain" description="Tyrosine-protein phosphatase" evidence="10">
    <location>
        <begin position="536"/>
        <end position="803"/>
    </location>
</feature>
<dbReference type="PANTHER" id="PTHR19134:SF553">
    <property type="entry name" value="TYROSINE-PROTEIN PHOSPHATASE 10D-RELATED"/>
    <property type="match status" value="1"/>
</dbReference>
<dbReference type="InterPro" id="IPR016130">
    <property type="entry name" value="Tyr_Pase_AS"/>
</dbReference>
<comment type="catalytic activity">
    <reaction evidence="7">
        <text>O-phospho-L-tyrosyl-[protein] + H2O = L-tyrosyl-[protein] + phosphate</text>
        <dbReference type="Rhea" id="RHEA:10684"/>
        <dbReference type="Rhea" id="RHEA-COMP:10136"/>
        <dbReference type="Rhea" id="RHEA-COMP:20101"/>
        <dbReference type="ChEBI" id="CHEBI:15377"/>
        <dbReference type="ChEBI" id="CHEBI:43474"/>
        <dbReference type="ChEBI" id="CHEBI:46858"/>
        <dbReference type="ChEBI" id="CHEBI:61978"/>
        <dbReference type="EC" id="3.1.3.48"/>
    </reaction>
</comment>
<dbReference type="PRINTS" id="PR00700">
    <property type="entry name" value="PRTYPHPHTASE"/>
</dbReference>
<dbReference type="CDD" id="cd00047">
    <property type="entry name" value="PTPc"/>
    <property type="match status" value="1"/>
</dbReference>
<dbReference type="SUPFAM" id="SSF52799">
    <property type="entry name" value="(Phosphotyrosine protein) phosphatases II"/>
    <property type="match status" value="2"/>
</dbReference>
<evidence type="ECO:0000259" key="10">
    <source>
        <dbReference type="PROSITE" id="PS50055"/>
    </source>
</evidence>
<dbReference type="InterPro" id="IPR003595">
    <property type="entry name" value="Tyr_Pase_cat"/>
</dbReference>
<dbReference type="InterPro" id="IPR000242">
    <property type="entry name" value="PTP_cat"/>
</dbReference>
<evidence type="ECO:0000256" key="7">
    <source>
        <dbReference type="ARBA" id="ARBA00051722"/>
    </source>
</evidence>
<dbReference type="PANTHER" id="PTHR19134">
    <property type="entry name" value="RECEPTOR-TYPE TYROSINE-PROTEIN PHOSPHATASE"/>
    <property type="match status" value="1"/>
</dbReference>
<comment type="subcellular location">
    <subcellularLocation>
        <location evidence="1">Membrane</location>
        <topology evidence="1">Single-pass membrane protein</topology>
    </subcellularLocation>
</comment>
<feature type="signal peptide" evidence="9">
    <location>
        <begin position="1"/>
        <end position="21"/>
    </location>
</feature>
<dbReference type="GO" id="GO:0048666">
    <property type="term" value="P:neuron development"/>
    <property type="evidence" value="ECO:0007669"/>
    <property type="project" value="UniProtKB-ARBA"/>
</dbReference>
<keyword evidence="8" id="KW-1133">Transmembrane helix</keyword>
<keyword evidence="14" id="KW-1185">Reference proteome</keyword>
<dbReference type="InterPro" id="IPR013783">
    <property type="entry name" value="Ig-like_fold"/>
</dbReference>
<dbReference type="Proteomes" id="UP000789390">
    <property type="component" value="Unassembled WGS sequence"/>
</dbReference>
<name>A0A8J2RAT4_9CRUS</name>
<accession>A0A8J2RAT4</accession>
<dbReference type="Gene3D" id="3.90.190.10">
    <property type="entry name" value="Protein tyrosine phosphatase superfamily"/>
    <property type="match status" value="2"/>
</dbReference>
<dbReference type="InterPro" id="IPR050348">
    <property type="entry name" value="Protein-Tyr_Phosphatase"/>
</dbReference>
<dbReference type="EC" id="3.1.3.48" evidence="2"/>
<evidence type="ECO:0000313" key="14">
    <source>
        <dbReference type="Proteomes" id="UP000789390"/>
    </source>
</evidence>
<dbReference type="OrthoDB" id="8609993at2759"/>
<dbReference type="InterPro" id="IPR003961">
    <property type="entry name" value="FN3_dom"/>
</dbReference>
<evidence type="ECO:0000256" key="5">
    <source>
        <dbReference type="ARBA" id="ARBA00022912"/>
    </source>
</evidence>
<keyword evidence="5" id="KW-0904">Protein phosphatase</keyword>
<dbReference type="EMBL" id="CAKKLH010000013">
    <property type="protein sequence ID" value="CAH0099050.1"/>
    <property type="molecule type" value="Genomic_DNA"/>
</dbReference>
<evidence type="ECO:0000256" key="9">
    <source>
        <dbReference type="SAM" id="SignalP"/>
    </source>
</evidence>
<evidence type="ECO:0000259" key="11">
    <source>
        <dbReference type="PROSITE" id="PS50056"/>
    </source>
</evidence>
<dbReference type="SMART" id="SM00194">
    <property type="entry name" value="PTPc"/>
    <property type="match status" value="2"/>
</dbReference>
<evidence type="ECO:0000256" key="8">
    <source>
        <dbReference type="SAM" id="Phobius"/>
    </source>
</evidence>
<feature type="chain" id="PRO_5035304270" description="protein-tyrosine-phosphatase" evidence="9">
    <location>
        <begin position="22"/>
        <end position="1903"/>
    </location>
</feature>
<dbReference type="PROSITE" id="PS50055">
    <property type="entry name" value="TYR_PHOSPHATASE_PTP"/>
    <property type="match status" value="2"/>
</dbReference>
<evidence type="ECO:0000256" key="1">
    <source>
        <dbReference type="ARBA" id="ARBA00004167"/>
    </source>
</evidence>
<evidence type="ECO:0000256" key="2">
    <source>
        <dbReference type="ARBA" id="ARBA00013064"/>
    </source>
</evidence>
<dbReference type="Pfam" id="PF00102">
    <property type="entry name" value="Y_phosphatase"/>
    <property type="match status" value="2"/>
</dbReference>
<dbReference type="PROSITE" id="PS50056">
    <property type="entry name" value="TYR_PHOSPHATASE_2"/>
    <property type="match status" value="2"/>
</dbReference>
<evidence type="ECO:0000313" key="13">
    <source>
        <dbReference type="EMBL" id="CAH0099050.1"/>
    </source>
</evidence>
<keyword evidence="3 9" id="KW-0732">Signal</keyword>
<proteinExistence type="predicted"/>
<dbReference type="CDD" id="cd00063">
    <property type="entry name" value="FN3"/>
    <property type="match status" value="2"/>
</dbReference>
<protein>
    <recommendedName>
        <fullName evidence="2">protein-tyrosine-phosphatase</fullName>
        <ecNumber evidence="2">3.1.3.48</ecNumber>
    </recommendedName>
</protein>
<keyword evidence="6 8" id="KW-0472">Membrane</keyword>
<gene>
    <name evidence="13" type="ORF">DGAL_LOCUS1159</name>
</gene>
<dbReference type="GO" id="GO:0004725">
    <property type="term" value="F:protein tyrosine phosphatase activity"/>
    <property type="evidence" value="ECO:0007669"/>
    <property type="project" value="UniProtKB-EC"/>
</dbReference>
<dbReference type="InterPro" id="IPR036116">
    <property type="entry name" value="FN3_sf"/>
</dbReference>